<sequence length="476" mass="54604">MRGTIIIPVFILGVLLLLWNVLYTFPIVQSAKHKLYRFDSDVNESIMVSGADENRVGARKPSVILPAVEQNGLSTVQGVPSAQQSMAIQTASTNAGTPPVKLNDAAGGLQQTQNAASGTVAPTQKPPQKKKLNAYERSLLEKEQLREAYLQKYIDEQRELFLYPGNNPKTIIIYPLTSGLGNNLGVLAEGILISMLTHRRLQIYRWDSFFKYFYLPLSNYTFTEEYTTKGALTTGIQCRIPPRNLITAPQSRIIYRSFCKFVEYALKEPQYYDFLTKNGFVLNPKLRDYKDIRKMVMNFLYTRMIRLLPDMMALVRDVEAKLHWEDYYWIGIQVRSGHMKGDEGQNVFLDAEDINLFMEYAVNQTKKAMERKMKPVKWYVAGDSEDVRMKIKTAYPQYYANCECSISHSFQYVFTDSRTEGMTCTILENYLLTDTNETVVTAASTYGLMATYRNLHMKKIMVYRGDWEKHQVTAGK</sequence>
<evidence type="ECO:0000256" key="1">
    <source>
        <dbReference type="SAM" id="Phobius"/>
    </source>
</evidence>
<evidence type="ECO:0000313" key="3">
    <source>
        <dbReference type="Proteomes" id="UP000078348"/>
    </source>
</evidence>
<name>A0A196SMD6_BLAHN</name>
<feature type="transmembrane region" description="Helical" evidence="1">
    <location>
        <begin position="6"/>
        <end position="28"/>
    </location>
</feature>
<comment type="caution">
    <text evidence="2">The sequence shown here is derived from an EMBL/GenBank/DDBJ whole genome shotgun (WGS) entry which is preliminary data.</text>
</comment>
<dbReference type="EMBL" id="LXWW01000030">
    <property type="protein sequence ID" value="OAO17441.1"/>
    <property type="molecule type" value="Genomic_DNA"/>
</dbReference>
<gene>
    <name evidence="2" type="ORF">AV274_0822</name>
</gene>
<accession>A0A196SMD6</accession>
<evidence type="ECO:0000313" key="2">
    <source>
        <dbReference type="EMBL" id="OAO17441.1"/>
    </source>
</evidence>
<protein>
    <submittedName>
        <fullName evidence="2">Uncharacterized protein</fullName>
    </submittedName>
</protein>
<reference evidence="2 3" key="1">
    <citation type="submission" date="2016-05" db="EMBL/GenBank/DDBJ databases">
        <title>Nuclear genome of Blastocystis sp. subtype 1 NandII.</title>
        <authorList>
            <person name="Gentekaki E."/>
            <person name="Curtis B."/>
            <person name="Stairs C."/>
            <person name="Eme L."/>
            <person name="Herman E."/>
            <person name="Klimes V."/>
            <person name="Arias M.C."/>
            <person name="Elias M."/>
            <person name="Hilliou F."/>
            <person name="Klute M."/>
            <person name="Malik S.-B."/>
            <person name="Pightling A."/>
            <person name="Rachubinski R."/>
            <person name="Salas D."/>
            <person name="Schlacht A."/>
            <person name="Suga H."/>
            <person name="Archibald J."/>
            <person name="Ball S.G."/>
            <person name="Clark G."/>
            <person name="Dacks J."/>
            <person name="Van Der Giezen M."/>
            <person name="Tsaousis A."/>
            <person name="Roger A."/>
        </authorList>
    </citation>
    <scope>NUCLEOTIDE SEQUENCE [LARGE SCALE GENOMIC DNA]</scope>
    <source>
        <strain evidence="3">ATCC 50177 / NandII</strain>
    </source>
</reference>
<keyword evidence="1" id="KW-0472">Membrane</keyword>
<keyword evidence="3" id="KW-1185">Reference proteome</keyword>
<organism evidence="2 3">
    <name type="scientific">Blastocystis sp. subtype 1 (strain ATCC 50177 / NandII)</name>
    <dbReference type="NCBI Taxonomy" id="478820"/>
    <lineage>
        <taxon>Eukaryota</taxon>
        <taxon>Sar</taxon>
        <taxon>Stramenopiles</taxon>
        <taxon>Bigyra</taxon>
        <taxon>Opalozoa</taxon>
        <taxon>Opalinata</taxon>
        <taxon>Blastocystidae</taxon>
        <taxon>Blastocystis</taxon>
    </lineage>
</organism>
<dbReference type="Proteomes" id="UP000078348">
    <property type="component" value="Unassembled WGS sequence"/>
</dbReference>
<keyword evidence="1" id="KW-1133">Transmembrane helix</keyword>
<proteinExistence type="predicted"/>
<dbReference type="OrthoDB" id="428346at2759"/>
<dbReference type="AlphaFoldDB" id="A0A196SMD6"/>
<dbReference type="Gene3D" id="3.40.50.11350">
    <property type="match status" value="1"/>
</dbReference>
<keyword evidence="1" id="KW-0812">Transmembrane</keyword>